<dbReference type="InterPro" id="IPR045853">
    <property type="entry name" value="Pep_chain_release_fac_I_sf"/>
</dbReference>
<proteinExistence type="inferred from homology"/>
<evidence type="ECO:0000313" key="4">
    <source>
        <dbReference type="EMBL" id="OTF85589.1"/>
    </source>
</evidence>
<dbReference type="OrthoDB" id="2019491at2759"/>
<dbReference type="AlphaFoldDB" id="A0A251RRV3"/>
<dbReference type="Proteomes" id="UP000215914">
    <property type="component" value="Chromosome 17"/>
</dbReference>
<dbReference type="InterPro" id="IPR005139">
    <property type="entry name" value="PCRF"/>
</dbReference>
<evidence type="ECO:0000256" key="1">
    <source>
        <dbReference type="ARBA" id="ARBA00010835"/>
    </source>
</evidence>
<dbReference type="EMBL" id="CM007906">
    <property type="protein sequence ID" value="OTF85589.1"/>
    <property type="molecule type" value="Genomic_DNA"/>
</dbReference>
<name>A0A251RRV3_HELAN</name>
<dbReference type="SMART" id="SM00937">
    <property type="entry name" value="PCRF"/>
    <property type="match status" value="1"/>
</dbReference>
<reference evidence="4" key="2">
    <citation type="submission" date="2017-02" db="EMBL/GenBank/DDBJ databases">
        <title>Sunflower complete genome.</title>
        <authorList>
            <person name="Langlade N."/>
            <person name="Munos S."/>
        </authorList>
    </citation>
    <scope>NUCLEOTIDE SEQUENCE [LARGE SCALE GENOMIC DNA]</scope>
    <source>
        <tissue evidence="4">Leaves</tissue>
    </source>
</reference>
<feature type="domain" description="Peptide chain release factor" evidence="2">
    <location>
        <begin position="2"/>
        <end position="108"/>
    </location>
</feature>
<dbReference type="GO" id="GO:0003747">
    <property type="term" value="F:translation release factor activity"/>
    <property type="evidence" value="ECO:0007669"/>
    <property type="project" value="InterPro"/>
</dbReference>
<keyword evidence="5" id="KW-1185">Reference proteome</keyword>
<accession>A0A251RRV3</accession>
<dbReference type="STRING" id="4232.A0A251RRV3"/>
<dbReference type="Gramene" id="mRNA:HanXRQr2_Chr17g0790461">
    <property type="protein sequence ID" value="mRNA:HanXRQr2_Chr17g0790461"/>
    <property type="gene ID" value="HanXRQr2_Chr17g0790461"/>
</dbReference>
<evidence type="ECO:0000313" key="5">
    <source>
        <dbReference type="Proteomes" id="UP000215914"/>
    </source>
</evidence>
<reference evidence="3 5" key="1">
    <citation type="journal article" date="2017" name="Nature">
        <title>The sunflower genome provides insights into oil metabolism, flowering and Asterid evolution.</title>
        <authorList>
            <person name="Badouin H."/>
            <person name="Gouzy J."/>
            <person name="Grassa C.J."/>
            <person name="Murat F."/>
            <person name="Staton S.E."/>
            <person name="Cottret L."/>
            <person name="Lelandais-Briere C."/>
            <person name="Owens G.L."/>
            <person name="Carrere S."/>
            <person name="Mayjonade B."/>
            <person name="Legrand L."/>
            <person name="Gill N."/>
            <person name="Kane N.C."/>
            <person name="Bowers J.E."/>
            <person name="Hubner S."/>
            <person name="Bellec A."/>
            <person name="Berard A."/>
            <person name="Berges H."/>
            <person name="Blanchet N."/>
            <person name="Boniface M.C."/>
            <person name="Brunel D."/>
            <person name="Catrice O."/>
            <person name="Chaidir N."/>
            <person name="Claudel C."/>
            <person name="Donnadieu C."/>
            <person name="Faraut T."/>
            <person name="Fievet G."/>
            <person name="Helmstetter N."/>
            <person name="King M."/>
            <person name="Knapp S.J."/>
            <person name="Lai Z."/>
            <person name="Le Paslier M.C."/>
            <person name="Lippi Y."/>
            <person name="Lorenzon L."/>
            <person name="Mandel J.R."/>
            <person name="Marage G."/>
            <person name="Marchand G."/>
            <person name="Marquand E."/>
            <person name="Bret-Mestries E."/>
            <person name="Morien E."/>
            <person name="Nambeesan S."/>
            <person name="Nguyen T."/>
            <person name="Pegot-Espagnet P."/>
            <person name="Pouilly N."/>
            <person name="Raftis F."/>
            <person name="Sallet E."/>
            <person name="Schiex T."/>
            <person name="Thomas J."/>
            <person name="Vandecasteele C."/>
            <person name="Vares D."/>
            <person name="Vear F."/>
            <person name="Vautrin S."/>
            <person name="Crespi M."/>
            <person name="Mangin B."/>
            <person name="Burke J.M."/>
            <person name="Salse J."/>
            <person name="Munos S."/>
            <person name="Vincourt P."/>
            <person name="Rieseberg L.H."/>
            <person name="Langlade N.B."/>
        </authorList>
    </citation>
    <scope>NUCLEOTIDE SEQUENCE [LARGE SCALE GENOMIC DNA]</scope>
    <source>
        <strain evidence="5">cv. SF193</strain>
        <tissue evidence="3">Leaves</tissue>
    </source>
</reference>
<dbReference type="InterPro" id="IPR000352">
    <property type="entry name" value="Pep_chain_release_fac_I"/>
</dbReference>
<dbReference type="Pfam" id="PF03462">
    <property type="entry name" value="PCRF"/>
    <property type="match status" value="1"/>
</dbReference>
<dbReference type="SUPFAM" id="SSF75620">
    <property type="entry name" value="Release factor"/>
    <property type="match status" value="1"/>
</dbReference>
<dbReference type="GO" id="GO:0005737">
    <property type="term" value="C:cytoplasm"/>
    <property type="evidence" value="ECO:0007669"/>
    <property type="project" value="UniProtKB-ARBA"/>
</dbReference>
<dbReference type="PANTHER" id="PTHR43116:SF3">
    <property type="entry name" value="CLASS I PEPTIDE CHAIN RELEASE FACTOR"/>
    <property type="match status" value="1"/>
</dbReference>
<gene>
    <name evidence="4" type="ORF">HannXRQ_Chr17g0541541</name>
    <name evidence="3" type="ORF">HanXRQr2_Chr17g0790461</name>
</gene>
<dbReference type="InParanoid" id="A0A251RRV3"/>
<comment type="similarity">
    <text evidence="1">Belongs to the prokaryotic/mitochondrial release factor family.</text>
</comment>
<dbReference type="PANTHER" id="PTHR43116">
    <property type="entry name" value="PEPTIDE CHAIN RELEASE FACTOR 2"/>
    <property type="match status" value="1"/>
</dbReference>
<evidence type="ECO:0000259" key="2">
    <source>
        <dbReference type="SMART" id="SM00937"/>
    </source>
</evidence>
<dbReference type="OMA" id="FYGDEVM"/>
<dbReference type="EMBL" id="MNCJ02000332">
    <property type="protein sequence ID" value="KAF5754376.1"/>
    <property type="molecule type" value="Genomic_DNA"/>
</dbReference>
<organism evidence="4 5">
    <name type="scientific">Helianthus annuus</name>
    <name type="common">Common sunflower</name>
    <dbReference type="NCBI Taxonomy" id="4232"/>
    <lineage>
        <taxon>Eukaryota</taxon>
        <taxon>Viridiplantae</taxon>
        <taxon>Streptophyta</taxon>
        <taxon>Embryophyta</taxon>
        <taxon>Tracheophyta</taxon>
        <taxon>Spermatophyta</taxon>
        <taxon>Magnoliopsida</taxon>
        <taxon>eudicotyledons</taxon>
        <taxon>Gunneridae</taxon>
        <taxon>Pentapetalae</taxon>
        <taxon>asterids</taxon>
        <taxon>campanulids</taxon>
        <taxon>Asterales</taxon>
        <taxon>Asteraceae</taxon>
        <taxon>Asteroideae</taxon>
        <taxon>Heliantheae alliance</taxon>
        <taxon>Heliantheae</taxon>
        <taxon>Helianthus</taxon>
    </lineage>
</organism>
<protein>
    <submittedName>
        <fullName evidence="3 4">Peptide chain release factor 1</fullName>
    </submittedName>
</protein>
<dbReference type="Gene3D" id="3.30.70.1660">
    <property type="match status" value="1"/>
</dbReference>
<sequence length="202" mass="22143">MESTDTALLEEAATIVKELNKALDKFELSQLLLGPYDKEGAVINITAGAGGTDAQDWADMLLRMYVRWGERQRYKTRVVEKSMGEEAGIKSATIEAEGRYAFGYLSGEKGTHRIVRQSPFNAKGLRQTSFYGDEVMPLLPEDSLNVEIPEEDLQIGFSITGGSGGQNVNKLETAVRITHIPTGVTVRCTGAAFSLHLTCFFC</sequence>
<dbReference type="Pfam" id="PF00472">
    <property type="entry name" value="RF-1"/>
    <property type="match status" value="1"/>
</dbReference>
<reference evidence="3" key="3">
    <citation type="submission" date="2020-06" db="EMBL/GenBank/DDBJ databases">
        <title>Helianthus annuus Genome sequencing and assembly Release 2.</title>
        <authorList>
            <person name="Gouzy J."/>
            <person name="Langlade N."/>
            <person name="Munos S."/>
        </authorList>
    </citation>
    <scope>NUCLEOTIDE SEQUENCE</scope>
    <source>
        <tissue evidence="3">Leaves</tissue>
    </source>
</reference>
<evidence type="ECO:0000313" key="3">
    <source>
        <dbReference type="EMBL" id="KAF5754376.1"/>
    </source>
</evidence>